<feature type="transmembrane region" description="Helical" evidence="1">
    <location>
        <begin position="154"/>
        <end position="172"/>
    </location>
</feature>
<proteinExistence type="predicted"/>
<organism evidence="2 3">
    <name type="scientific">Nosema bombycis (strain CQ1 / CVCC 102059)</name>
    <name type="common">Microsporidian parasite</name>
    <name type="synonym">Pebrine of silkworm</name>
    <dbReference type="NCBI Taxonomy" id="578461"/>
    <lineage>
        <taxon>Eukaryota</taxon>
        <taxon>Fungi</taxon>
        <taxon>Fungi incertae sedis</taxon>
        <taxon>Microsporidia</taxon>
        <taxon>Nosematidae</taxon>
        <taxon>Nosema</taxon>
    </lineage>
</organism>
<evidence type="ECO:0000313" key="3">
    <source>
        <dbReference type="Proteomes" id="UP000016927"/>
    </source>
</evidence>
<dbReference type="Proteomes" id="UP000016927">
    <property type="component" value="Unassembled WGS sequence"/>
</dbReference>
<reference evidence="2 3" key="1">
    <citation type="journal article" date="2013" name="BMC Genomics">
        <title>Comparative genomics of parasitic silkworm microsporidia reveal an association between genome expansion and host adaptation.</title>
        <authorList>
            <person name="Pan G."/>
            <person name="Xu J."/>
            <person name="Li T."/>
            <person name="Xia Q."/>
            <person name="Liu S.L."/>
            <person name="Zhang G."/>
            <person name="Li S."/>
            <person name="Li C."/>
            <person name="Liu H."/>
            <person name="Yang L."/>
            <person name="Liu T."/>
            <person name="Zhang X."/>
            <person name="Wu Z."/>
            <person name="Fan W."/>
            <person name="Dang X."/>
            <person name="Xiang H."/>
            <person name="Tao M."/>
            <person name="Li Y."/>
            <person name="Hu J."/>
            <person name="Li Z."/>
            <person name="Lin L."/>
            <person name="Luo J."/>
            <person name="Geng L."/>
            <person name="Wang L."/>
            <person name="Long M."/>
            <person name="Wan Y."/>
            <person name="He N."/>
            <person name="Zhang Z."/>
            <person name="Lu C."/>
            <person name="Keeling P.J."/>
            <person name="Wang J."/>
            <person name="Xiang Z."/>
            <person name="Zhou Z."/>
        </authorList>
    </citation>
    <scope>NUCLEOTIDE SEQUENCE [LARGE SCALE GENOMIC DNA]</scope>
    <source>
        <strain evidence="3">CQ1 / CVCC 102059</strain>
    </source>
</reference>
<protein>
    <submittedName>
        <fullName evidence="2">Uncharacterized protein</fullName>
    </submittedName>
</protein>
<dbReference type="VEuPathDB" id="MicrosporidiaDB:NBO_26g0011"/>
<dbReference type="AlphaFoldDB" id="R0KUJ8"/>
<dbReference type="HOGENOM" id="CLU_1300038_0_0_1"/>
<feature type="transmembrane region" description="Helical" evidence="1">
    <location>
        <begin position="184"/>
        <end position="209"/>
    </location>
</feature>
<gene>
    <name evidence="2" type="ORF">NBO_26g0011</name>
</gene>
<feature type="transmembrane region" description="Helical" evidence="1">
    <location>
        <begin position="70"/>
        <end position="87"/>
    </location>
</feature>
<keyword evidence="1" id="KW-0812">Transmembrane</keyword>
<keyword evidence="1" id="KW-0472">Membrane</keyword>
<feature type="transmembrane region" description="Helical" evidence="1">
    <location>
        <begin position="21"/>
        <end position="41"/>
    </location>
</feature>
<dbReference type="EMBL" id="KB908934">
    <property type="protein sequence ID" value="EOB14526.1"/>
    <property type="molecule type" value="Genomic_DNA"/>
</dbReference>
<evidence type="ECO:0000313" key="2">
    <source>
        <dbReference type="EMBL" id="EOB14526.1"/>
    </source>
</evidence>
<accession>R0KUJ8</accession>
<keyword evidence="1" id="KW-1133">Transmembrane helix</keyword>
<keyword evidence="3" id="KW-1185">Reference proteome</keyword>
<sequence>MTREQGECFFITNFNEIRADFWIRFYFSLCFQCTMSFYNSIGFSANLSLKRVLLCFYETWCRSLSNFESNSISLIMIFSVLSFNYNLIAEDLDFLRENLYITIHPFTYYVYILTHTFVSTLPIFIFSLFTSFSFLLIYYNLLLISSILNSFNNMSFKVIIISILMILQFLFPHGFGLNILYSQLIPNIICGIIKLVVSYSTFCVFISVYRKM</sequence>
<evidence type="ECO:0000256" key="1">
    <source>
        <dbReference type="SAM" id="Phobius"/>
    </source>
</evidence>
<name>R0KUJ8_NOSB1</name>